<dbReference type="SMART" id="SM00176">
    <property type="entry name" value="RAN"/>
    <property type="match status" value="1"/>
</dbReference>
<keyword evidence="3" id="KW-1185">Reference proteome</keyword>
<gene>
    <name evidence="2" type="ORF">M9Y10_005919</name>
</gene>
<dbReference type="SMART" id="SM00175">
    <property type="entry name" value="RAB"/>
    <property type="match status" value="1"/>
</dbReference>
<evidence type="ECO:0008006" key="4">
    <source>
        <dbReference type="Google" id="ProtNLM"/>
    </source>
</evidence>
<organism evidence="2 3">
    <name type="scientific">Tritrichomonas musculus</name>
    <dbReference type="NCBI Taxonomy" id="1915356"/>
    <lineage>
        <taxon>Eukaryota</taxon>
        <taxon>Metamonada</taxon>
        <taxon>Parabasalia</taxon>
        <taxon>Tritrichomonadida</taxon>
        <taxon>Tritrichomonadidae</taxon>
        <taxon>Tritrichomonas</taxon>
    </lineage>
</organism>
<dbReference type="PROSITE" id="PS51419">
    <property type="entry name" value="RAB"/>
    <property type="match status" value="1"/>
</dbReference>
<dbReference type="SUPFAM" id="SSF52540">
    <property type="entry name" value="P-loop containing nucleoside triphosphate hydrolases"/>
    <property type="match status" value="1"/>
</dbReference>
<protein>
    <recommendedName>
        <fullName evidence="4">Small GTP-binding protein</fullName>
    </recommendedName>
</protein>
<name>A0ABR2JDD7_9EUKA</name>
<proteinExistence type="predicted"/>
<evidence type="ECO:0000313" key="2">
    <source>
        <dbReference type="EMBL" id="KAK8875744.1"/>
    </source>
</evidence>
<dbReference type="Gene3D" id="3.40.50.300">
    <property type="entry name" value="P-loop containing nucleotide triphosphate hydrolases"/>
    <property type="match status" value="1"/>
</dbReference>
<dbReference type="Proteomes" id="UP001470230">
    <property type="component" value="Unassembled WGS sequence"/>
</dbReference>
<dbReference type="PROSITE" id="PS51421">
    <property type="entry name" value="RAS"/>
    <property type="match status" value="1"/>
</dbReference>
<dbReference type="EMBL" id="JAPFFF010000012">
    <property type="protein sequence ID" value="KAK8875744.1"/>
    <property type="molecule type" value="Genomic_DNA"/>
</dbReference>
<dbReference type="InterPro" id="IPR001806">
    <property type="entry name" value="Small_GTPase"/>
</dbReference>
<dbReference type="SMART" id="SM00174">
    <property type="entry name" value="RHO"/>
    <property type="match status" value="1"/>
</dbReference>
<sequence>MSESISTFSVILVGDTEVGKTSIIKSFVHNSFDSEQKSTIGALFHTFKTEIKGQPVIIQIWDTAGQEKYRSLGPIYYRKAQAAIVVYDVTNPDSFKSLDQWILDVKQNTVKAVFYIAGNKSDLDASVNQEDAINYTQMKEAKIFFTSAKTGCNVKKMFESLFDDLYINYFQAPIPHVSSPSIDETNENSSCC</sequence>
<dbReference type="InterPro" id="IPR027417">
    <property type="entry name" value="P-loop_NTPase"/>
</dbReference>
<evidence type="ECO:0000313" key="3">
    <source>
        <dbReference type="Proteomes" id="UP001470230"/>
    </source>
</evidence>
<dbReference type="InterPro" id="IPR005225">
    <property type="entry name" value="Small_GTP-bd"/>
</dbReference>
<accession>A0ABR2JDD7</accession>
<dbReference type="PANTHER" id="PTHR47978">
    <property type="match status" value="1"/>
</dbReference>
<dbReference type="CDD" id="cd00154">
    <property type="entry name" value="Rab"/>
    <property type="match status" value="1"/>
</dbReference>
<keyword evidence="1" id="KW-0547">Nucleotide-binding</keyword>
<reference evidence="2 3" key="1">
    <citation type="submission" date="2024-04" db="EMBL/GenBank/DDBJ databases">
        <title>Tritrichomonas musculus Genome.</title>
        <authorList>
            <person name="Alves-Ferreira E."/>
            <person name="Grigg M."/>
            <person name="Lorenzi H."/>
            <person name="Galac M."/>
        </authorList>
    </citation>
    <scope>NUCLEOTIDE SEQUENCE [LARGE SCALE GENOMIC DNA]</scope>
    <source>
        <strain evidence="2 3">EAF2021</strain>
    </source>
</reference>
<dbReference type="Pfam" id="PF00071">
    <property type="entry name" value="Ras"/>
    <property type="match status" value="1"/>
</dbReference>
<dbReference type="NCBIfam" id="TIGR00231">
    <property type="entry name" value="small_GTP"/>
    <property type="match status" value="1"/>
</dbReference>
<evidence type="ECO:0000256" key="1">
    <source>
        <dbReference type="ARBA" id="ARBA00022741"/>
    </source>
</evidence>
<dbReference type="PROSITE" id="PS51420">
    <property type="entry name" value="RHO"/>
    <property type="match status" value="1"/>
</dbReference>
<comment type="caution">
    <text evidence="2">The sequence shown here is derived from an EMBL/GenBank/DDBJ whole genome shotgun (WGS) entry which is preliminary data.</text>
</comment>
<dbReference type="SMART" id="SM00173">
    <property type="entry name" value="RAS"/>
    <property type="match status" value="1"/>
</dbReference>
<dbReference type="PRINTS" id="PR00449">
    <property type="entry name" value="RASTRNSFRMNG"/>
</dbReference>